<evidence type="ECO:0000259" key="4">
    <source>
        <dbReference type="Pfam" id="PF00535"/>
    </source>
</evidence>
<proteinExistence type="predicted"/>
<gene>
    <name evidence="5" type="ORF">ASN18_1372</name>
</gene>
<dbReference type="InterPro" id="IPR029063">
    <property type="entry name" value="SAM-dependent_MTases_sf"/>
</dbReference>
<dbReference type="InterPro" id="IPR001173">
    <property type="entry name" value="Glyco_trans_2-like"/>
</dbReference>
<dbReference type="SUPFAM" id="SSF53335">
    <property type="entry name" value="S-adenosyl-L-methionine-dependent methyltransferases"/>
    <property type="match status" value="1"/>
</dbReference>
<dbReference type="InterPro" id="IPR029044">
    <property type="entry name" value="Nucleotide-diphossugar_trans"/>
</dbReference>
<feature type="region of interest" description="Disordered" evidence="3">
    <location>
        <begin position="936"/>
        <end position="959"/>
    </location>
</feature>
<dbReference type="SUPFAM" id="SSF53448">
    <property type="entry name" value="Nucleotide-diphospho-sugar transferases"/>
    <property type="match status" value="1"/>
</dbReference>
<comment type="caution">
    <text evidence="5">The sequence shown here is derived from an EMBL/GenBank/DDBJ whole genome shotgun (WGS) entry which is preliminary data.</text>
</comment>
<evidence type="ECO:0000256" key="2">
    <source>
        <dbReference type="ARBA" id="ARBA00022679"/>
    </source>
</evidence>
<dbReference type="Pfam" id="PF01075">
    <property type="entry name" value="Glyco_transf_9"/>
    <property type="match status" value="1"/>
</dbReference>
<dbReference type="InterPro" id="IPR002201">
    <property type="entry name" value="Glyco_trans_9"/>
</dbReference>
<reference evidence="5 6" key="1">
    <citation type="submission" date="2015-11" db="EMBL/GenBank/DDBJ databases">
        <authorList>
            <person name="Lin W."/>
        </authorList>
    </citation>
    <scope>NUCLEOTIDE SEQUENCE [LARGE SCALE GENOMIC DNA]</scope>
    <source>
        <strain evidence="5 6">HCH-1</strain>
    </source>
</reference>
<dbReference type="Proteomes" id="UP000060487">
    <property type="component" value="Unassembled WGS sequence"/>
</dbReference>
<evidence type="ECO:0000256" key="1">
    <source>
        <dbReference type="ARBA" id="ARBA00022676"/>
    </source>
</evidence>
<evidence type="ECO:0000313" key="5">
    <source>
        <dbReference type="EMBL" id="KWT87083.1"/>
    </source>
</evidence>
<dbReference type="SUPFAM" id="SSF53756">
    <property type="entry name" value="UDP-Glycosyltransferase/glycogen phosphorylase"/>
    <property type="match status" value="1"/>
</dbReference>
<dbReference type="Gene3D" id="3.90.550.10">
    <property type="entry name" value="Spore Coat Polysaccharide Biosynthesis Protein SpsA, Chain A"/>
    <property type="match status" value="1"/>
</dbReference>
<dbReference type="Gene3D" id="3.40.50.2000">
    <property type="entry name" value="Glycogen Phosphorylase B"/>
    <property type="match status" value="2"/>
</dbReference>
<accession>A0ABR5SHH8</accession>
<dbReference type="InterPro" id="IPR051199">
    <property type="entry name" value="LPS_LOS_Heptosyltrfase"/>
</dbReference>
<dbReference type="Gene3D" id="3.40.50.720">
    <property type="entry name" value="NAD(P)-binding Rossmann-like Domain"/>
    <property type="match status" value="1"/>
</dbReference>
<evidence type="ECO:0000313" key="6">
    <source>
        <dbReference type="Proteomes" id="UP000060487"/>
    </source>
</evidence>
<keyword evidence="1 5" id="KW-0328">Glycosyltransferase</keyword>
<dbReference type="CDD" id="cd06433">
    <property type="entry name" value="GT_2_WfgS_like"/>
    <property type="match status" value="1"/>
</dbReference>
<organism evidence="5 6">
    <name type="scientific">Candidatus Magnetominusculus xianensis</name>
    <dbReference type="NCBI Taxonomy" id="1748249"/>
    <lineage>
        <taxon>Bacteria</taxon>
        <taxon>Pseudomonadati</taxon>
        <taxon>Nitrospirota</taxon>
        <taxon>Nitrospiria</taxon>
        <taxon>Nitrospirales</taxon>
        <taxon>Nitrospiraceae</taxon>
        <taxon>Candidatus Magnetominusculus</taxon>
    </lineage>
</organism>
<dbReference type="CDD" id="cd03789">
    <property type="entry name" value="GT9_LPS_heptosyltransferase"/>
    <property type="match status" value="1"/>
</dbReference>
<dbReference type="Pfam" id="PF00535">
    <property type="entry name" value="Glycos_transf_2"/>
    <property type="match status" value="1"/>
</dbReference>
<dbReference type="EMBL" id="LNQR01000053">
    <property type="protein sequence ID" value="KWT87083.1"/>
    <property type="molecule type" value="Genomic_DNA"/>
</dbReference>
<dbReference type="GO" id="GO:0016757">
    <property type="term" value="F:glycosyltransferase activity"/>
    <property type="evidence" value="ECO:0007669"/>
    <property type="project" value="UniProtKB-KW"/>
</dbReference>
<dbReference type="EC" id="2.4.1.293" evidence="5"/>
<protein>
    <submittedName>
        <fullName evidence="5">Glycosyl transferase family 2</fullName>
        <ecNumber evidence="5">2.4.1.293</ecNumber>
    </submittedName>
</protein>
<keyword evidence="2 5" id="KW-0808">Transferase</keyword>
<feature type="domain" description="Glycosyltransferase 2-like" evidence="4">
    <location>
        <begin position="471"/>
        <end position="561"/>
    </location>
</feature>
<sequence>MKPCTEINILHILWIRTDSIGDNVLAASMLEPIANKFQSARITVLCQDHIAELYAPCPFVSHIVTFNKTLAYTDAHYREVIIRRIAALNADITMNSVYSRELIGDIFATRSGAALRVGFLGDLCNIDETLRCSNNCYYTALLPSTSRYKPEIERHADFLRYFGIEAKSLHHKEADSLHPTVWTTPEDERFAEQFFDRNQLHTAHTLAVAPGSQNDYKIYPLFSEVLKGFTNFKLIILGGIDTVAVSGEIYEKFNGTSYNLTGKATLRQTAAIIRRCRLVLSSDSAAAHIATAVGTPNVVVLGGGHFGRFFPYSRLTTAVCLPLECYRCDWRCRYEEKFCITAITPELIAWAVETSLATPAEKPRLIAQGSPLCTRPLPPHWHSAEYFLEAGQADIESISEIPQTFPCCPPAINDNKAVSDIVDKLKQSPSQEETLALYESYLRHIPYDLNAVQTLNTLRHDILRQQLPKISIVTPSYNQGAYLEECILSIITQGYPNLEYIIMDGGSSDNSVEIIKKYERYITYSKSAPDAGQYAAIDEGLRRSTGQIMGWLNSDDKLHAGALWVVSMVFSAFSEVQWLMGRPTVWDAGGTLSVVLEPIPVWSKKQYLDGFIGPPHIQQESTFWSRKLWEAAGGYIDTSLRYAGDMELWARFFRTADLYSVYALIGGIRNHPEQKTAKPASDGSGYYDYGDYNSEADVIIKRELGLYNQSPEPLRPPHAPLCPAEAARRLNNSIWDSILPENFSCFTYSKRYHSAYFNNTLPNSIDSYRYNLASAFAAANLPEGSKILFADEGITNSTLFPLASKYELWVLADTINTEPPVGVVYYVDSRTTKFTSELPSNYFDLAVTAMPNEQACNQIELLIKTGGYALFFFDAAINSGTVSVGGTLPYVLSKPHAIAPYVDTSCMQLDPGALYFKDDTGRQTLSYNVLWKKTPCEPNQPAKPETASNNSFKHHHMRQSASPEIEEIHAALQNKWQKNYMDSLRQKLASSPHTPLYIWGTGRGGHQTYDILRALNATVTGFIDSNSLKWHTKFRGLDVISPEEIYSKFNINMIAEIRPFIVVSSQYDSEIRPILEGWGYVSRENYWTNIFRFKHI</sequence>
<evidence type="ECO:0000256" key="3">
    <source>
        <dbReference type="SAM" id="MobiDB-lite"/>
    </source>
</evidence>
<name>A0ABR5SHH8_9BACT</name>
<keyword evidence="6" id="KW-1185">Reference proteome</keyword>
<dbReference type="PANTHER" id="PTHR30160">
    <property type="entry name" value="TETRAACYLDISACCHARIDE 4'-KINASE-RELATED"/>
    <property type="match status" value="1"/>
</dbReference>
<dbReference type="RefSeq" id="WP_085051999.1">
    <property type="nucleotide sequence ID" value="NZ_LNQR01000053.1"/>
</dbReference>